<dbReference type="AlphaFoldDB" id="A0A2R6S1I6"/>
<dbReference type="Gramene" id="PSS36137">
    <property type="protein sequence ID" value="PSS36137"/>
    <property type="gene ID" value="CEY00_Acc00678"/>
</dbReference>
<proteinExistence type="predicted"/>
<dbReference type="PANTHER" id="PTHR47076">
    <property type="entry name" value="NHL DOMAIN PROTEIN"/>
    <property type="match status" value="1"/>
</dbReference>
<dbReference type="PANTHER" id="PTHR47076:SF1">
    <property type="entry name" value="NHL DOMAIN PROTEIN"/>
    <property type="match status" value="1"/>
</dbReference>
<reference evidence="2 3" key="1">
    <citation type="submission" date="2017-07" db="EMBL/GenBank/DDBJ databases">
        <title>An improved, manually edited Actinidia chinensis var. chinensis (kiwifruit) genome highlights the challenges associated with draft genomes and gene prediction in plants.</title>
        <authorList>
            <person name="Pilkington S."/>
            <person name="Crowhurst R."/>
            <person name="Hilario E."/>
            <person name="Nardozza S."/>
            <person name="Fraser L."/>
            <person name="Peng Y."/>
            <person name="Gunaseelan K."/>
            <person name="Simpson R."/>
            <person name="Tahir J."/>
            <person name="Deroles S."/>
            <person name="Templeton K."/>
            <person name="Luo Z."/>
            <person name="Davy M."/>
            <person name="Cheng C."/>
            <person name="Mcneilage M."/>
            <person name="Scaglione D."/>
            <person name="Liu Y."/>
            <person name="Zhang Q."/>
            <person name="Datson P."/>
            <person name="De Silva N."/>
            <person name="Gardiner S."/>
            <person name="Bassett H."/>
            <person name="Chagne D."/>
            <person name="Mccallum J."/>
            <person name="Dzierzon H."/>
            <person name="Deng C."/>
            <person name="Wang Y.-Y."/>
            <person name="Barron N."/>
            <person name="Manako K."/>
            <person name="Bowen J."/>
            <person name="Foster T."/>
            <person name="Erridge Z."/>
            <person name="Tiffin H."/>
            <person name="Waite C."/>
            <person name="Davies K."/>
            <person name="Grierson E."/>
            <person name="Laing W."/>
            <person name="Kirk R."/>
            <person name="Chen X."/>
            <person name="Wood M."/>
            <person name="Montefiori M."/>
            <person name="Brummell D."/>
            <person name="Schwinn K."/>
            <person name="Catanach A."/>
            <person name="Fullerton C."/>
            <person name="Li D."/>
            <person name="Meiyalaghan S."/>
            <person name="Nieuwenhuizen N."/>
            <person name="Read N."/>
            <person name="Prakash R."/>
            <person name="Hunter D."/>
            <person name="Zhang H."/>
            <person name="Mckenzie M."/>
            <person name="Knabel M."/>
            <person name="Harris A."/>
            <person name="Allan A."/>
            <person name="Chen A."/>
            <person name="Janssen B."/>
            <person name="Plunkett B."/>
            <person name="Dwamena C."/>
            <person name="Voogd C."/>
            <person name="Leif D."/>
            <person name="Lafferty D."/>
            <person name="Souleyre E."/>
            <person name="Varkonyi-Gasic E."/>
            <person name="Gambi F."/>
            <person name="Hanley J."/>
            <person name="Yao J.-L."/>
            <person name="Cheung J."/>
            <person name="David K."/>
            <person name="Warren B."/>
            <person name="Marsh K."/>
            <person name="Snowden K."/>
            <person name="Lin-Wang K."/>
            <person name="Brian L."/>
            <person name="Martinez-Sanchez M."/>
            <person name="Wang M."/>
            <person name="Ileperuma N."/>
            <person name="Macnee N."/>
            <person name="Campin R."/>
            <person name="Mcatee P."/>
            <person name="Drummond R."/>
            <person name="Espley R."/>
            <person name="Ireland H."/>
            <person name="Wu R."/>
            <person name="Atkinson R."/>
            <person name="Karunairetnam S."/>
            <person name="Bulley S."/>
            <person name="Chunkath S."/>
            <person name="Hanley Z."/>
            <person name="Storey R."/>
            <person name="Thrimawithana A."/>
            <person name="Thomson S."/>
            <person name="David C."/>
            <person name="Testolin R."/>
        </authorList>
    </citation>
    <scope>NUCLEOTIDE SEQUENCE [LARGE SCALE GENOMIC DNA]</scope>
    <source>
        <strain evidence="3">cv. Red5</strain>
        <tissue evidence="2">Young leaf</tissue>
    </source>
</reference>
<dbReference type="InParanoid" id="A0A2R6S1I6"/>
<feature type="compositionally biased region" description="Polar residues" evidence="1">
    <location>
        <begin position="1"/>
        <end position="16"/>
    </location>
</feature>
<dbReference type="STRING" id="1590841.A0A2R6S1I6"/>
<organism evidence="2 3">
    <name type="scientific">Actinidia chinensis var. chinensis</name>
    <name type="common">Chinese soft-hair kiwi</name>
    <dbReference type="NCBI Taxonomy" id="1590841"/>
    <lineage>
        <taxon>Eukaryota</taxon>
        <taxon>Viridiplantae</taxon>
        <taxon>Streptophyta</taxon>
        <taxon>Embryophyta</taxon>
        <taxon>Tracheophyta</taxon>
        <taxon>Spermatophyta</taxon>
        <taxon>Magnoliopsida</taxon>
        <taxon>eudicotyledons</taxon>
        <taxon>Gunneridae</taxon>
        <taxon>Pentapetalae</taxon>
        <taxon>asterids</taxon>
        <taxon>Ericales</taxon>
        <taxon>Actinidiaceae</taxon>
        <taxon>Actinidia</taxon>
    </lineage>
</organism>
<protein>
    <submittedName>
        <fullName evidence="2">Cathepsin L-like</fullName>
    </submittedName>
</protein>
<evidence type="ECO:0000313" key="3">
    <source>
        <dbReference type="Proteomes" id="UP000241394"/>
    </source>
</evidence>
<feature type="compositionally biased region" description="Basic and acidic residues" evidence="1">
    <location>
        <begin position="17"/>
        <end position="28"/>
    </location>
</feature>
<keyword evidence="3" id="KW-1185">Reference proteome</keyword>
<dbReference type="OMA" id="CGCGYFR"/>
<dbReference type="EMBL" id="NKQK01000001">
    <property type="protein sequence ID" value="PSS36137.1"/>
    <property type="molecule type" value="Genomic_DNA"/>
</dbReference>
<evidence type="ECO:0000313" key="2">
    <source>
        <dbReference type="EMBL" id="PSS36137.1"/>
    </source>
</evidence>
<feature type="region of interest" description="Disordered" evidence="1">
    <location>
        <begin position="1"/>
        <end position="39"/>
    </location>
</feature>
<name>A0A2R6S1I6_ACTCC</name>
<dbReference type="OrthoDB" id="1934748at2759"/>
<reference evidence="3" key="2">
    <citation type="journal article" date="2018" name="BMC Genomics">
        <title>A manually annotated Actinidia chinensis var. chinensis (kiwifruit) genome highlights the challenges associated with draft genomes and gene prediction in plants.</title>
        <authorList>
            <person name="Pilkington S.M."/>
            <person name="Crowhurst R."/>
            <person name="Hilario E."/>
            <person name="Nardozza S."/>
            <person name="Fraser L."/>
            <person name="Peng Y."/>
            <person name="Gunaseelan K."/>
            <person name="Simpson R."/>
            <person name="Tahir J."/>
            <person name="Deroles S.C."/>
            <person name="Templeton K."/>
            <person name="Luo Z."/>
            <person name="Davy M."/>
            <person name="Cheng C."/>
            <person name="McNeilage M."/>
            <person name="Scaglione D."/>
            <person name="Liu Y."/>
            <person name="Zhang Q."/>
            <person name="Datson P."/>
            <person name="De Silva N."/>
            <person name="Gardiner S.E."/>
            <person name="Bassett H."/>
            <person name="Chagne D."/>
            <person name="McCallum J."/>
            <person name="Dzierzon H."/>
            <person name="Deng C."/>
            <person name="Wang Y.Y."/>
            <person name="Barron L."/>
            <person name="Manako K."/>
            <person name="Bowen J."/>
            <person name="Foster T.M."/>
            <person name="Erridge Z.A."/>
            <person name="Tiffin H."/>
            <person name="Waite C.N."/>
            <person name="Davies K.M."/>
            <person name="Grierson E.P."/>
            <person name="Laing W.A."/>
            <person name="Kirk R."/>
            <person name="Chen X."/>
            <person name="Wood M."/>
            <person name="Montefiori M."/>
            <person name="Brummell D.A."/>
            <person name="Schwinn K.E."/>
            <person name="Catanach A."/>
            <person name="Fullerton C."/>
            <person name="Li D."/>
            <person name="Meiyalaghan S."/>
            <person name="Nieuwenhuizen N."/>
            <person name="Read N."/>
            <person name="Prakash R."/>
            <person name="Hunter D."/>
            <person name="Zhang H."/>
            <person name="McKenzie M."/>
            <person name="Knabel M."/>
            <person name="Harris A."/>
            <person name="Allan A.C."/>
            <person name="Gleave A."/>
            <person name="Chen A."/>
            <person name="Janssen B.J."/>
            <person name="Plunkett B."/>
            <person name="Ampomah-Dwamena C."/>
            <person name="Voogd C."/>
            <person name="Leif D."/>
            <person name="Lafferty D."/>
            <person name="Souleyre E.J.F."/>
            <person name="Varkonyi-Gasic E."/>
            <person name="Gambi F."/>
            <person name="Hanley J."/>
            <person name="Yao J.L."/>
            <person name="Cheung J."/>
            <person name="David K.M."/>
            <person name="Warren B."/>
            <person name="Marsh K."/>
            <person name="Snowden K.C."/>
            <person name="Lin-Wang K."/>
            <person name="Brian L."/>
            <person name="Martinez-Sanchez M."/>
            <person name="Wang M."/>
            <person name="Ileperuma N."/>
            <person name="Macnee N."/>
            <person name="Campin R."/>
            <person name="McAtee P."/>
            <person name="Drummond R.S.M."/>
            <person name="Espley R.V."/>
            <person name="Ireland H.S."/>
            <person name="Wu R."/>
            <person name="Atkinson R.G."/>
            <person name="Karunairetnam S."/>
            <person name="Bulley S."/>
            <person name="Chunkath S."/>
            <person name="Hanley Z."/>
            <person name="Storey R."/>
            <person name="Thrimawithana A.H."/>
            <person name="Thomson S."/>
            <person name="David C."/>
            <person name="Testolin R."/>
            <person name="Huang H."/>
            <person name="Hellens R.P."/>
            <person name="Schaffer R.J."/>
        </authorList>
    </citation>
    <scope>NUCLEOTIDE SEQUENCE [LARGE SCALE GENOMIC DNA]</scope>
    <source>
        <strain evidence="3">cv. Red5</strain>
    </source>
</reference>
<accession>A0A2R6S1I6</accession>
<dbReference type="Proteomes" id="UP000241394">
    <property type="component" value="Chromosome LG1"/>
</dbReference>
<comment type="caution">
    <text evidence="2">The sequence shown here is derived from an EMBL/GenBank/DDBJ whole genome shotgun (WGS) entry which is preliminary data.</text>
</comment>
<sequence>MAKPQDTQPFLHNTSPIKDHERAGSHTDPDDDSSPPSGCACFRIFSLGTGEGEQKETPWIKNKLQKVKEASEVMAGPKWKNFLRRIGKWFHRKKKSHRKFQYDPYSYALNFDDGEEDDGFLFGNSSRAGVFLNHDEQRQPGL</sequence>
<gene>
    <name evidence="2" type="ORF">CEY00_Acc00678</name>
</gene>
<evidence type="ECO:0000256" key="1">
    <source>
        <dbReference type="SAM" id="MobiDB-lite"/>
    </source>
</evidence>